<geneLocation type="plasmid" evidence="3">
    <name>PVAPB1533</name>
</geneLocation>
<dbReference type="EMBL" id="KX443407">
    <property type="protein sequence ID" value="ARX60672.1"/>
    <property type="molecule type" value="Genomic_DNA"/>
</dbReference>
<sequence>MRPVLRWPIHPPPRHGESLSSWLYRIAAVYQLTVGELLEHDLGHPPVDADVLDLEPAAGLLADLSRRSGFDHDRLHRMSVSGHVPWLLDSLDPNANDFDTYIRQLSILMPTHRRGRGGRRRPGPGWRPWLPTESGVRRACPQCADDSHHQRWILAARLPLQVSCPTHRCLFEPCFGYPDHLYWDTDEPLPRPVPPAVVTLDRYTDQALTSGVVALPRRTIHSGMWFRLLRTLIDELCAPIHRAGPAVQQVWARRGGRPPQLICRPFEALPWPAQSELLTVAADTIALLGAGEIIPDGGDGHLFTPDRVGDDFPSGRARRNQHPDPNHALARRIDVDRDRRRTARARMDSALGDAIDEARRDPQAARSLFSLMRHGCRTDREIERLLAVFDELEIPTSGFRDDLPPDPYL</sequence>
<dbReference type="EMBL" id="KX443406">
    <property type="protein sequence ID" value="ARX60566.1"/>
    <property type="molecule type" value="Genomic_DNA"/>
</dbReference>
<dbReference type="AlphaFoldDB" id="A0A1Z1V0L9"/>
<dbReference type="Pfam" id="PF06527">
    <property type="entry name" value="TniQ"/>
    <property type="match status" value="1"/>
</dbReference>
<accession>A0A1Z1V0L9</accession>
<evidence type="ECO:0000313" key="3">
    <source>
        <dbReference type="EMBL" id="ARX60672.1"/>
    </source>
</evidence>
<feature type="domain" description="TniQ" evidence="1">
    <location>
        <begin position="8"/>
        <end position="170"/>
    </location>
</feature>
<reference evidence="2" key="1">
    <citation type="journal article" date="2017" name="Genome Biol. Evol.">
        <title>Comparative Genomics of Rhodococcus equi Virulence Plasmids Indicates Host-Driven Evolution of the vap Pathogenicity Island.</title>
        <authorList>
            <person name="MacArthur I."/>
            <person name="Anastasi E."/>
            <person name="Alvarez S."/>
            <person name="Scortti M."/>
            <person name="Vazquez-Boland J.A."/>
        </authorList>
    </citation>
    <scope>NUCLEOTIDE SEQUENCE</scope>
    <source>
        <strain evidence="2">PAM1413</strain>
        <strain evidence="3">PAM1533</strain>
        <plasmid evidence="2">pVAPB1413</plasmid>
        <plasmid evidence="3">PVAPB1533</plasmid>
    </source>
</reference>
<evidence type="ECO:0000259" key="1">
    <source>
        <dbReference type="Pfam" id="PF06527"/>
    </source>
</evidence>
<dbReference type="InterPro" id="IPR009492">
    <property type="entry name" value="TniQ"/>
</dbReference>
<organism evidence="2">
    <name type="scientific">Rhodococcus hoagii</name>
    <name type="common">Corynebacterium equii</name>
    <dbReference type="NCBI Taxonomy" id="43767"/>
    <lineage>
        <taxon>Bacteria</taxon>
        <taxon>Bacillati</taxon>
        <taxon>Actinomycetota</taxon>
        <taxon>Actinomycetes</taxon>
        <taxon>Mycobacteriales</taxon>
        <taxon>Nocardiaceae</taxon>
        <taxon>Prescottella</taxon>
    </lineage>
</organism>
<name>A0A1Z1V0L9_RHOHA</name>
<gene>
    <name evidence="2" type="ORF">pVAPB1413_tniQ</name>
    <name evidence="3" type="ORF">pVAPB1533_tniQ</name>
</gene>
<protein>
    <submittedName>
        <fullName evidence="2">TniQ</fullName>
    </submittedName>
</protein>
<proteinExistence type="predicted"/>
<keyword evidence="2" id="KW-0614">Plasmid</keyword>
<geneLocation type="plasmid" evidence="2">
    <name>pVAPB1413</name>
</geneLocation>
<evidence type="ECO:0000313" key="2">
    <source>
        <dbReference type="EMBL" id="ARX60566.1"/>
    </source>
</evidence>